<dbReference type="SUPFAM" id="SSF141868">
    <property type="entry name" value="EAL domain-like"/>
    <property type="match status" value="1"/>
</dbReference>
<dbReference type="EMBL" id="JBHRSL010000027">
    <property type="protein sequence ID" value="MFC3053526.1"/>
    <property type="molecule type" value="Genomic_DNA"/>
</dbReference>
<dbReference type="RefSeq" id="WP_194215520.1">
    <property type="nucleotide sequence ID" value="NZ_CP061205.1"/>
</dbReference>
<dbReference type="Gene3D" id="3.20.20.450">
    <property type="entry name" value="EAL domain"/>
    <property type="match status" value="1"/>
</dbReference>
<evidence type="ECO:0000259" key="1">
    <source>
        <dbReference type="PROSITE" id="PS50883"/>
    </source>
</evidence>
<dbReference type="PANTHER" id="PTHR33121:SF70">
    <property type="entry name" value="SIGNALING PROTEIN YKOW"/>
    <property type="match status" value="1"/>
</dbReference>
<dbReference type="Proteomes" id="UP001595444">
    <property type="component" value="Unassembled WGS sequence"/>
</dbReference>
<proteinExistence type="predicted"/>
<dbReference type="SMART" id="SM00052">
    <property type="entry name" value="EAL"/>
    <property type="match status" value="1"/>
</dbReference>
<comment type="caution">
    <text evidence="2">The sequence shown here is derived from an EMBL/GenBank/DDBJ whole genome shotgun (WGS) entry which is preliminary data.</text>
</comment>
<organism evidence="2 3">
    <name type="scientific">Kordiimonas pumila</name>
    <dbReference type="NCBI Taxonomy" id="2161677"/>
    <lineage>
        <taxon>Bacteria</taxon>
        <taxon>Pseudomonadati</taxon>
        <taxon>Pseudomonadota</taxon>
        <taxon>Alphaproteobacteria</taxon>
        <taxon>Kordiimonadales</taxon>
        <taxon>Kordiimonadaceae</taxon>
        <taxon>Kordiimonas</taxon>
    </lineage>
</organism>
<dbReference type="Pfam" id="PF00563">
    <property type="entry name" value="EAL"/>
    <property type="match status" value="1"/>
</dbReference>
<dbReference type="PANTHER" id="PTHR33121">
    <property type="entry name" value="CYCLIC DI-GMP PHOSPHODIESTERASE PDEF"/>
    <property type="match status" value="1"/>
</dbReference>
<dbReference type="InterPro" id="IPR001633">
    <property type="entry name" value="EAL_dom"/>
</dbReference>
<accession>A0ABV7D8S6</accession>
<dbReference type="InterPro" id="IPR050706">
    <property type="entry name" value="Cyclic-di-GMP_PDE-like"/>
</dbReference>
<name>A0ABV7D8S6_9PROT</name>
<dbReference type="PROSITE" id="PS50883">
    <property type="entry name" value="EAL"/>
    <property type="match status" value="1"/>
</dbReference>
<sequence>MKKVPDRFLGYAYCVGDVLMELGPDFVIQNADGAVKSTFGDGFLKPAGTNFLDLLTERGRGVVESAAKTLTGANRLGPFTVSVGLPGSVKEQFAIFMAKLPTTVDHYYIVMSKPYRVGLKSDSDITTPANKQEKKQDFYERLEGLFEANPEAEENMQVTVLETGSGEALNLSQQRDLEEYLKSYSIGGNHAAMLGDDKFAFVHEKTSKDGKFIDYANEIKNATGIAIKAATIDAADANLSERDSIRAMVFSLQQFADDKEGFDVSQIQENCTTLIGETTERVKAFRKVLADGAFSLVYQPIVDLKKKTTHHFEALARFELPDVIKSQWEMIRFAEDVGLISDFDKAVLNRTIQKLRELMRKGVAPGIAVNVSGRSLSDSEFILDLVSTLKGNKDLKKYLAIEITESSKIHDLDMLSDALNEIRAEGFRVYLDDFGAGAAGFQYLKKLKVDALKIDGDYVRNALESREDRAFLRSMVTLCKDLGIVTVGEWVETKQHAELLTAIGVDYGQGYFFGKPSNAFISDKEET</sequence>
<evidence type="ECO:0000313" key="3">
    <source>
        <dbReference type="Proteomes" id="UP001595444"/>
    </source>
</evidence>
<keyword evidence="3" id="KW-1185">Reference proteome</keyword>
<protein>
    <submittedName>
        <fullName evidence="2">EAL domain-containing protein</fullName>
    </submittedName>
</protein>
<feature type="domain" description="EAL" evidence="1">
    <location>
        <begin position="278"/>
        <end position="527"/>
    </location>
</feature>
<gene>
    <name evidence="2" type="ORF">ACFOKA_16625</name>
</gene>
<reference evidence="3" key="1">
    <citation type="journal article" date="2019" name="Int. J. Syst. Evol. Microbiol.">
        <title>The Global Catalogue of Microorganisms (GCM) 10K type strain sequencing project: providing services to taxonomists for standard genome sequencing and annotation.</title>
        <authorList>
            <consortium name="The Broad Institute Genomics Platform"/>
            <consortium name="The Broad Institute Genome Sequencing Center for Infectious Disease"/>
            <person name="Wu L."/>
            <person name="Ma J."/>
        </authorList>
    </citation>
    <scope>NUCLEOTIDE SEQUENCE [LARGE SCALE GENOMIC DNA]</scope>
    <source>
        <strain evidence="3">KCTC 62164</strain>
    </source>
</reference>
<dbReference type="InterPro" id="IPR035919">
    <property type="entry name" value="EAL_sf"/>
</dbReference>
<dbReference type="CDD" id="cd01948">
    <property type="entry name" value="EAL"/>
    <property type="match status" value="1"/>
</dbReference>
<evidence type="ECO:0000313" key="2">
    <source>
        <dbReference type="EMBL" id="MFC3053526.1"/>
    </source>
</evidence>